<protein>
    <submittedName>
        <fullName evidence="2">Uncharacterized protein</fullName>
    </submittedName>
</protein>
<accession>A0A6M3JM03</accession>
<evidence type="ECO:0000313" key="1">
    <source>
        <dbReference type="EMBL" id="QJA65696.1"/>
    </source>
</evidence>
<evidence type="ECO:0000313" key="2">
    <source>
        <dbReference type="EMBL" id="QJA70983.1"/>
    </source>
</evidence>
<proteinExistence type="predicted"/>
<name>A0A6M3JM03_9ZZZZ</name>
<dbReference type="EMBL" id="MT141837">
    <property type="protein sequence ID" value="QJA70983.1"/>
    <property type="molecule type" value="Genomic_DNA"/>
</dbReference>
<organism evidence="2">
    <name type="scientific">viral metagenome</name>
    <dbReference type="NCBI Taxonomy" id="1070528"/>
    <lineage>
        <taxon>unclassified sequences</taxon>
        <taxon>metagenomes</taxon>
        <taxon>organismal metagenomes</taxon>
    </lineage>
</organism>
<dbReference type="EMBL" id="MT141543">
    <property type="protein sequence ID" value="QJA65696.1"/>
    <property type="molecule type" value="Genomic_DNA"/>
</dbReference>
<dbReference type="AlphaFoldDB" id="A0A6M3JM03"/>
<reference evidence="2" key="1">
    <citation type="submission" date="2020-03" db="EMBL/GenBank/DDBJ databases">
        <title>The deep terrestrial virosphere.</title>
        <authorList>
            <person name="Holmfeldt K."/>
            <person name="Nilsson E."/>
            <person name="Simone D."/>
            <person name="Lopez-Fernandez M."/>
            <person name="Wu X."/>
            <person name="de Brujin I."/>
            <person name="Lundin D."/>
            <person name="Andersson A."/>
            <person name="Bertilsson S."/>
            <person name="Dopson M."/>
        </authorList>
    </citation>
    <scope>NUCLEOTIDE SEQUENCE</scope>
    <source>
        <strain evidence="2">MM415A03434</strain>
        <strain evidence="1">MM415B00381</strain>
    </source>
</reference>
<gene>
    <name evidence="2" type="ORF">MM415A03434_0012</name>
    <name evidence="1" type="ORF">MM415B00381_0009</name>
</gene>
<sequence>MEDIPTKNRSSIATVMGSEPIKDSNYTAITIWVTSEVGSQIAKDNPGLMEIKW</sequence>